<sequence>MGETSGVSEMSETCSTGTSTCLSAGWCPHIKHPPSSSSSPSSSPPRSSVLAGCLSPQIEFQRGSSRVSLREIRCLNLPPSVSPHCAFSPLTPPSPFHPRTDTLRGSFPPHSARCARRHEAALGTLYTGERSSTEGIQQREHRSQDRGQGERWYF</sequence>
<evidence type="ECO:0000313" key="2">
    <source>
        <dbReference type="EMBL" id="KAK5873580.1"/>
    </source>
</evidence>
<dbReference type="Proteomes" id="UP001346869">
    <property type="component" value="Unassembled WGS sequence"/>
</dbReference>
<feature type="compositionally biased region" description="Basic and acidic residues" evidence="1">
    <location>
        <begin position="137"/>
        <end position="154"/>
    </location>
</feature>
<organism evidence="2 3">
    <name type="scientific">Eleginops maclovinus</name>
    <name type="common">Patagonian blennie</name>
    <name type="synonym">Eleginus maclovinus</name>
    <dbReference type="NCBI Taxonomy" id="56733"/>
    <lineage>
        <taxon>Eukaryota</taxon>
        <taxon>Metazoa</taxon>
        <taxon>Chordata</taxon>
        <taxon>Craniata</taxon>
        <taxon>Vertebrata</taxon>
        <taxon>Euteleostomi</taxon>
        <taxon>Actinopterygii</taxon>
        <taxon>Neopterygii</taxon>
        <taxon>Teleostei</taxon>
        <taxon>Neoteleostei</taxon>
        <taxon>Acanthomorphata</taxon>
        <taxon>Eupercaria</taxon>
        <taxon>Perciformes</taxon>
        <taxon>Notothenioidei</taxon>
        <taxon>Eleginopidae</taxon>
        <taxon>Eleginops</taxon>
    </lineage>
</organism>
<accession>A0AAN7YA67</accession>
<proteinExistence type="predicted"/>
<reference evidence="2 3" key="2">
    <citation type="journal article" date="2023" name="Mol. Biol. Evol.">
        <title>Genomics of Secondarily Temperate Adaptation in the Only Non-Antarctic Icefish.</title>
        <authorList>
            <person name="Rivera-Colon A.G."/>
            <person name="Rayamajhi N."/>
            <person name="Minhas B.F."/>
            <person name="Madrigal G."/>
            <person name="Bilyk K.T."/>
            <person name="Yoon V."/>
            <person name="Hune M."/>
            <person name="Gregory S."/>
            <person name="Cheng C.H.C."/>
            <person name="Catchen J.M."/>
        </authorList>
    </citation>
    <scope>NUCLEOTIDE SEQUENCE [LARGE SCALE GENOMIC DNA]</scope>
    <source>
        <strain evidence="2">JMC-PN-2008</strain>
    </source>
</reference>
<dbReference type="AlphaFoldDB" id="A0AAN7YA67"/>
<dbReference type="EMBL" id="JAUZQC010000003">
    <property type="protein sequence ID" value="KAK5873580.1"/>
    <property type="molecule type" value="Genomic_DNA"/>
</dbReference>
<feature type="region of interest" description="Disordered" evidence="1">
    <location>
        <begin position="124"/>
        <end position="154"/>
    </location>
</feature>
<keyword evidence="3" id="KW-1185">Reference proteome</keyword>
<reference evidence="2 3" key="1">
    <citation type="journal article" date="2023" name="Genes (Basel)">
        <title>Chromosome-Level Genome Assembly and Circadian Gene Repertoire of the Patagonia Blennie Eleginops maclovinus-The Closest Ancestral Proxy of Antarctic Cryonotothenioids.</title>
        <authorList>
            <person name="Cheng C.C."/>
            <person name="Rivera-Colon A.G."/>
            <person name="Minhas B.F."/>
            <person name="Wilson L."/>
            <person name="Rayamajhi N."/>
            <person name="Vargas-Chacoff L."/>
            <person name="Catchen J.M."/>
        </authorList>
    </citation>
    <scope>NUCLEOTIDE SEQUENCE [LARGE SCALE GENOMIC DNA]</scope>
    <source>
        <strain evidence="2">JMC-PN-2008</strain>
    </source>
</reference>
<protein>
    <submittedName>
        <fullName evidence="2">Uncharacterized protein</fullName>
    </submittedName>
</protein>
<name>A0AAN7YA67_ELEMC</name>
<gene>
    <name evidence="2" type="ORF">PBY51_018612</name>
</gene>
<evidence type="ECO:0000313" key="3">
    <source>
        <dbReference type="Proteomes" id="UP001346869"/>
    </source>
</evidence>
<comment type="caution">
    <text evidence="2">The sequence shown here is derived from an EMBL/GenBank/DDBJ whole genome shotgun (WGS) entry which is preliminary data.</text>
</comment>
<evidence type="ECO:0000256" key="1">
    <source>
        <dbReference type="SAM" id="MobiDB-lite"/>
    </source>
</evidence>